<dbReference type="InterPro" id="IPR036179">
    <property type="entry name" value="Ig-like_dom_sf"/>
</dbReference>
<dbReference type="Proteomes" id="UP000472266">
    <property type="component" value="Chromosome 12"/>
</dbReference>
<dbReference type="GeneTree" id="ENSGT00940000153120"/>
<name>A0A672UUS7_STRHB</name>
<evidence type="ECO:0000313" key="3">
    <source>
        <dbReference type="Ensembl" id="ENSSHBP00005017973.1"/>
    </source>
</evidence>
<dbReference type="SMART" id="SM00409">
    <property type="entry name" value="IG"/>
    <property type="match status" value="2"/>
</dbReference>
<sequence length="266" mass="27540">MGCAPGHWLTPVFLLLSSPSPGSLVQAVLTQPPLLSVEPGKTIQITCSGLSSSSYNSVGWYQQKVPGSAPVTVIYCSDQRPSGIPSRFSGSTSGSKGNLTITGVQAEDQAIYYCGSWDSSSADQRPGVPKVAVVGCSWLTINCLPCMGAAMLVVGVEGKVPGSAPVTVIYSSSNRPSDIPSRFSGSKSGTTGTLTIDGVQAEDEAVYYCSSSDSSSVAVIAMQRDVKVSYREASLSFSFTGELGCRPAAASCPLCMALVVNILLTI</sequence>
<evidence type="ECO:0000256" key="1">
    <source>
        <dbReference type="SAM" id="SignalP"/>
    </source>
</evidence>
<keyword evidence="1" id="KW-0732">Signal</keyword>
<dbReference type="Gene3D" id="2.60.40.10">
    <property type="entry name" value="Immunoglobulins"/>
    <property type="match status" value="2"/>
</dbReference>
<dbReference type="InterPro" id="IPR003599">
    <property type="entry name" value="Ig_sub"/>
</dbReference>
<dbReference type="Ensembl" id="ENSSHBT00005021483.1">
    <property type="protein sequence ID" value="ENSSHBP00005017973.1"/>
    <property type="gene ID" value="ENSSHBG00005015516.1"/>
</dbReference>
<dbReference type="Pfam" id="PF07686">
    <property type="entry name" value="V-set"/>
    <property type="match status" value="2"/>
</dbReference>
<reference evidence="3" key="2">
    <citation type="submission" date="2025-05" db="UniProtKB">
        <authorList>
            <consortium name="Ensembl"/>
        </authorList>
    </citation>
    <scope>IDENTIFICATION</scope>
</reference>
<evidence type="ECO:0000259" key="2">
    <source>
        <dbReference type="PROSITE" id="PS50835"/>
    </source>
</evidence>
<dbReference type="AlphaFoldDB" id="A0A672UUS7"/>
<dbReference type="InterPro" id="IPR007110">
    <property type="entry name" value="Ig-like_dom"/>
</dbReference>
<dbReference type="Ensembl" id="ENSSHBT00005021515.1">
    <property type="protein sequence ID" value="ENSSHBP00005017997.1"/>
    <property type="gene ID" value="ENSSHBG00005015516.1"/>
</dbReference>
<feature type="domain" description="Ig-like" evidence="2">
    <location>
        <begin position="21"/>
        <end position="114"/>
    </location>
</feature>
<accession>A0A672UUS7</accession>
<dbReference type="InterPro" id="IPR050150">
    <property type="entry name" value="IgV_Light_Chain"/>
</dbReference>
<dbReference type="SMART" id="SM00406">
    <property type="entry name" value="IGv"/>
    <property type="match status" value="2"/>
</dbReference>
<dbReference type="PANTHER" id="PTHR23267">
    <property type="entry name" value="IMMUNOGLOBULIN LIGHT CHAIN"/>
    <property type="match status" value="1"/>
</dbReference>
<dbReference type="InterPro" id="IPR013783">
    <property type="entry name" value="Ig-like_fold"/>
</dbReference>
<dbReference type="SUPFAM" id="SSF48726">
    <property type="entry name" value="Immunoglobulin"/>
    <property type="match status" value="2"/>
</dbReference>
<dbReference type="PROSITE" id="PS50835">
    <property type="entry name" value="IG_LIKE"/>
    <property type="match status" value="1"/>
</dbReference>
<keyword evidence="4" id="KW-1185">Reference proteome</keyword>
<dbReference type="InterPro" id="IPR013106">
    <property type="entry name" value="Ig_V-set"/>
</dbReference>
<feature type="chain" id="PRO_5044627650" description="Ig-like domain-containing protein" evidence="1">
    <location>
        <begin position="28"/>
        <end position="266"/>
    </location>
</feature>
<organism evidence="3 4">
    <name type="scientific">Strigops habroptila</name>
    <name type="common">Kakapo</name>
    <dbReference type="NCBI Taxonomy" id="2489341"/>
    <lineage>
        <taxon>Eukaryota</taxon>
        <taxon>Metazoa</taxon>
        <taxon>Chordata</taxon>
        <taxon>Craniata</taxon>
        <taxon>Vertebrata</taxon>
        <taxon>Euteleostomi</taxon>
        <taxon>Archelosauria</taxon>
        <taxon>Archosauria</taxon>
        <taxon>Dinosauria</taxon>
        <taxon>Saurischia</taxon>
        <taxon>Theropoda</taxon>
        <taxon>Coelurosauria</taxon>
        <taxon>Aves</taxon>
        <taxon>Neognathae</taxon>
        <taxon>Neoaves</taxon>
        <taxon>Telluraves</taxon>
        <taxon>Australaves</taxon>
        <taxon>Psittaciformes</taxon>
        <taxon>Psittacidae</taxon>
        <taxon>Strigops</taxon>
    </lineage>
</organism>
<proteinExistence type="predicted"/>
<reference evidence="3 4" key="1">
    <citation type="submission" date="2019-11" db="EMBL/GenBank/DDBJ databases">
        <title>Strigops habroptila (kakapo) genome, bStrHab1, primary haplotype, v2.</title>
        <authorList>
            <person name="Jarvis E.D."/>
            <person name="Howard J."/>
            <person name="Rhie A."/>
            <person name="Phillippy A."/>
            <person name="Korlach J."/>
            <person name="Digby A."/>
            <person name="Iorns D."/>
            <person name="Eason D."/>
            <person name="Robertson B."/>
            <person name="Raemaekers T."/>
            <person name="Howe K."/>
            <person name="Lewin H."/>
            <person name="Damas J."/>
            <person name="Hastie A."/>
            <person name="Tracey A."/>
            <person name="Chow W."/>
            <person name="Fedrigo O."/>
        </authorList>
    </citation>
    <scope>NUCLEOTIDE SEQUENCE [LARGE SCALE GENOMIC DNA]</scope>
</reference>
<protein>
    <recommendedName>
        <fullName evidence="2">Ig-like domain-containing protein</fullName>
    </recommendedName>
</protein>
<feature type="signal peptide" evidence="1">
    <location>
        <begin position="1"/>
        <end position="27"/>
    </location>
</feature>
<evidence type="ECO:0000313" key="4">
    <source>
        <dbReference type="Proteomes" id="UP000472266"/>
    </source>
</evidence>